<keyword evidence="7" id="KW-1185">Reference proteome</keyword>
<dbReference type="STRING" id="1811193.A0O21_10430"/>
<keyword evidence="4" id="KW-1133">Transmembrane helix</keyword>
<dbReference type="GO" id="GO:0030246">
    <property type="term" value="F:carbohydrate binding"/>
    <property type="evidence" value="ECO:0007669"/>
    <property type="project" value="UniProtKB-ARBA"/>
</dbReference>
<protein>
    <submittedName>
        <fullName evidence="6">GntR family transcriptional regulator</fullName>
    </submittedName>
</protein>
<dbReference type="Pfam" id="PF13407">
    <property type="entry name" value="Peripla_BP_4"/>
    <property type="match status" value="1"/>
</dbReference>
<evidence type="ECO:0000256" key="1">
    <source>
        <dbReference type="ARBA" id="ARBA00004196"/>
    </source>
</evidence>
<accession>A0A172QA67</accession>
<sequence length="323" mass="35497">MRLHLDYKKAFVLLVGIMSVLMIGLIYIRGTASPAVAGQKKIGVTYMTMNNDFYKILNAEIKKSVSEHDDILYVRDPELDEGKQSEQIAYFIEQKVDVIVINPVKSDSKPVIGTLKKAQKKGIKIVAVDTQLQGIKADSTIVSDNYQAGVLNAQNMMAVLKQADILLLEHSNTVSATERIKGFLDTIDGRANYRVVARKDTLGQTEVGLPEVREVIEQGISFNVVMALNDRSALGALAAVKETKLSEKVYIYGIDGSPDMKNLLAGTDDVQATVAQSPIEMGEKTAEVIYLLAANKAVKQKYTIPVELISKETIGQYDITGWQ</sequence>
<gene>
    <name evidence="6" type="ORF">A0O21_10430</name>
</gene>
<reference evidence="6 7" key="1">
    <citation type="journal article" date="2016" name="Int. J. Syst. Evol. Microbiol.">
        <title>Streptococcuspantholopis sp. nov., isolated from faeces of the Tibetan antelope (Pantholops hodgsonii).</title>
        <authorList>
            <person name="Bai X."/>
            <person name="Xiong Y."/>
            <person name="Lu S."/>
            <person name="Jin D."/>
            <person name="Lai X."/>
            <person name="Yang J."/>
            <person name="Niu L."/>
            <person name="Hu S."/>
            <person name="Meng X."/>
            <person name="Pu J."/>
            <person name="Ye C."/>
            <person name="Xu J."/>
        </authorList>
    </citation>
    <scope>NUCLEOTIDE SEQUENCE [LARGE SCALE GENOMIC DNA]</scope>
    <source>
        <strain evidence="6 7">TA 26</strain>
    </source>
</reference>
<dbReference type="AlphaFoldDB" id="A0A172QA67"/>
<evidence type="ECO:0000256" key="4">
    <source>
        <dbReference type="SAM" id="Phobius"/>
    </source>
</evidence>
<reference evidence="7" key="2">
    <citation type="submission" date="2016-03" db="EMBL/GenBank/DDBJ databases">
        <title>Streptococcus antelopensis sp. nov., isolated from the feces of the Tibetan antelope (Pantholops hodgsonii) in Hoh Xil National Nature Reserve, Qinghai, China.</title>
        <authorList>
            <person name="Bai X."/>
        </authorList>
    </citation>
    <scope>NUCLEOTIDE SEQUENCE [LARGE SCALE GENOMIC DNA]</scope>
    <source>
        <strain evidence="7">TA 26</strain>
    </source>
</reference>
<proteinExistence type="inferred from homology"/>
<organism evidence="6 7">
    <name type="scientific">Streptococcus pantholopis</name>
    <dbReference type="NCBI Taxonomy" id="1811193"/>
    <lineage>
        <taxon>Bacteria</taxon>
        <taxon>Bacillati</taxon>
        <taxon>Bacillota</taxon>
        <taxon>Bacilli</taxon>
        <taxon>Lactobacillales</taxon>
        <taxon>Streptococcaceae</taxon>
        <taxon>Streptococcus</taxon>
    </lineage>
</organism>
<feature type="domain" description="Periplasmic binding protein" evidence="5">
    <location>
        <begin position="42"/>
        <end position="296"/>
    </location>
</feature>
<dbReference type="Gene3D" id="3.40.50.2300">
    <property type="match status" value="2"/>
</dbReference>
<evidence type="ECO:0000256" key="2">
    <source>
        <dbReference type="ARBA" id="ARBA00007639"/>
    </source>
</evidence>
<keyword evidence="3" id="KW-0732">Signal</keyword>
<evidence type="ECO:0000313" key="7">
    <source>
        <dbReference type="Proteomes" id="UP000077317"/>
    </source>
</evidence>
<dbReference type="SUPFAM" id="SSF53822">
    <property type="entry name" value="Periplasmic binding protein-like I"/>
    <property type="match status" value="1"/>
</dbReference>
<comment type="subcellular location">
    <subcellularLocation>
        <location evidence="1">Cell envelope</location>
    </subcellularLocation>
</comment>
<comment type="similarity">
    <text evidence="2">Belongs to the bacterial solute-binding protein 2 family.</text>
</comment>
<name>A0A172QA67_9STRE</name>
<dbReference type="InterPro" id="IPR025997">
    <property type="entry name" value="SBP_2_dom"/>
</dbReference>
<evidence type="ECO:0000313" key="6">
    <source>
        <dbReference type="EMBL" id="AND80354.1"/>
    </source>
</evidence>
<dbReference type="PANTHER" id="PTHR46847">
    <property type="entry name" value="D-ALLOSE-BINDING PERIPLASMIC PROTEIN-RELATED"/>
    <property type="match status" value="1"/>
</dbReference>
<dbReference type="Proteomes" id="UP000077317">
    <property type="component" value="Chromosome"/>
</dbReference>
<evidence type="ECO:0000256" key="3">
    <source>
        <dbReference type="ARBA" id="ARBA00022729"/>
    </source>
</evidence>
<dbReference type="PANTHER" id="PTHR46847:SF1">
    <property type="entry name" value="D-ALLOSE-BINDING PERIPLASMIC PROTEIN-RELATED"/>
    <property type="match status" value="1"/>
</dbReference>
<dbReference type="InterPro" id="IPR028082">
    <property type="entry name" value="Peripla_BP_I"/>
</dbReference>
<evidence type="ECO:0000259" key="5">
    <source>
        <dbReference type="Pfam" id="PF13407"/>
    </source>
</evidence>
<keyword evidence="4" id="KW-0472">Membrane</keyword>
<feature type="transmembrane region" description="Helical" evidence="4">
    <location>
        <begin position="12"/>
        <end position="30"/>
    </location>
</feature>
<dbReference type="RefSeq" id="WP_067064938.1">
    <property type="nucleotide sequence ID" value="NZ_CP014699.1"/>
</dbReference>
<dbReference type="EMBL" id="CP014699">
    <property type="protein sequence ID" value="AND80354.1"/>
    <property type="molecule type" value="Genomic_DNA"/>
</dbReference>
<dbReference type="KEGG" id="spat:A0O21_10430"/>
<keyword evidence="4" id="KW-0812">Transmembrane</keyword>
<dbReference type="GO" id="GO:0030313">
    <property type="term" value="C:cell envelope"/>
    <property type="evidence" value="ECO:0007669"/>
    <property type="project" value="UniProtKB-SubCell"/>
</dbReference>